<reference evidence="1 2" key="1">
    <citation type="submission" date="2015-07" db="EMBL/GenBank/DDBJ databases">
        <title>The genome of Habropoda laboriosa.</title>
        <authorList>
            <person name="Pan H."/>
            <person name="Kapheim K."/>
        </authorList>
    </citation>
    <scope>NUCLEOTIDE SEQUENCE [LARGE SCALE GENOMIC DNA]</scope>
    <source>
        <strain evidence="1">0110345459</strain>
    </source>
</reference>
<evidence type="ECO:0000313" key="2">
    <source>
        <dbReference type="Proteomes" id="UP000053825"/>
    </source>
</evidence>
<dbReference type="GO" id="GO:0003676">
    <property type="term" value="F:nucleic acid binding"/>
    <property type="evidence" value="ECO:0007669"/>
    <property type="project" value="InterPro"/>
</dbReference>
<dbReference type="Gene3D" id="3.30.420.10">
    <property type="entry name" value="Ribonuclease H-like superfamily/Ribonuclease H"/>
    <property type="match status" value="1"/>
</dbReference>
<organism evidence="1 2">
    <name type="scientific">Habropoda laboriosa</name>
    <dbReference type="NCBI Taxonomy" id="597456"/>
    <lineage>
        <taxon>Eukaryota</taxon>
        <taxon>Metazoa</taxon>
        <taxon>Ecdysozoa</taxon>
        <taxon>Arthropoda</taxon>
        <taxon>Hexapoda</taxon>
        <taxon>Insecta</taxon>
        <taxon>Pterygota</taxon>
        <taxon>Neoptera</taxon>
        <taxon>Endopterygota</taxon>
        <taxon>Hymenoptera</taxon>
        <taxon>Apocrita</taxon>
        <taxon>Aculeata</taxon>
        <taxon>Apoidea</taxon>
        <taxon>Anthophila</taxon>
        <taxon>Apidae</taxon>
        <taxon>Habropoda</taxon>
    </lineage>
</organism>
<accession>A0A0L7QTH5</accession>
<sequence length="63" mass="7034">ILHHDNAPTHTSMHDRDCLAKNSINIILQAPYLPDQAPCDLFLFPRLELPPRGFESIGAIKGN</sequence>
<keyword evidence="2" id="KW-1185">Reference proteome</keyword>
<gene>
    <name evidence="1" type="ORF">WH47_05361</name>
</gene>
<dbReference type="InterPro" id="IPR036397">
    <property type="entry name" value="RNaseH_sf"/>
</dbReference>
<protein>
    <recommendedName>
        <fullName evidence="3">Histone-lysine N-methyltransferase SETMAR</fullName>
    </recommendedName>
</protein>
<proteinExistence type="predicted"/>
<feature type="non-terminal residue" evidence="1">
    <location>
        <position position="1"/>
    </location>
</feature>
<dbReference type="EMBL" id="KQ414744">
    <property type="protein sequence ID" value="KOC61925.1"/>
    <property type="molecule type" value="Genomic_DNA"/>
</dbReference>
<name>A0A0L7QTH5_9HYME</name>
<dbReference type="AlphaFoldDB" id="A0A0L7QTH5"/>
<evidence type="ECO:0000313" key="1">
    <source>
        <dbReference type="EMBL" id="KOC61925.1"/>
    </source>
</evidence>
<evidence type="ECO:0008006" key="3">
    <source>
        <dbReference type="Google" id="ProtNLM"/>
    </source>
</evidence>
<dbReference type="Proteomes" id="UP000053825">
    <property type="component" value="Unassembled WGS sequence"/>
</dbReference>